<proteinExistence type="predicted"/>
<sequence length="402" mass="42446">MNKLNRICLAAGALLMAATPAWADTITVAPGEGAQERLQEALILAEPGDEIVLAAGRFALTDGLSLDVDGVTLRGAGMDQTVLDFSNQLGAGEGLLVTSDNVVLREFGMENSKGDGIKSKGADNIVYYKLRVEWTRGPHEENGAYAIYPVESENVLVDSVTTIAASDAGIYVGQSKNIIVRNSVAKYNVAGIEIENSYGADVYNNLAVNNTGGILVFDLPDIPQQGGRDVRVFNNIVVDNNTRNFAPEGNIVASVPSGMGVMVMSHFNVEVFGNVFAENATGNVLITAYPNQTEDADYNPLPVNILVKDNVQGRAGYKPAMRGGEMLAAAFGGTIPPVTHDGNGSDIVVQDDVPVLSLGFTKPAQPFTEAKPSVVDLSGDADKPLVLKPIVLPEAMEAAVKQ</sequence>
<dbReference type="EMBL" id="WTYZ01000001">
    <property type="protein sequence ID" value="MXO83092.1"/>
    <property type="molecule type" value="Genomic_DNA"/>
</dbReference>
<dbReference type="SUPFAM" id="SSF51126">
    <property type="entry name" value="Pectin lyase-like"/>
    <property type="match status" value="1"/>
</dbReference>
<feature type="signal peptide" evidence="1">
    <location>
        <begin position="1"/>
        <end position="23"/>
    </location>
</feature>
<dbReference type="InterPro" id="IPR012334">
    <property type="entry name" value="Pectin_lyas_fold"/>
</dbReference>
<keyword evidence="4" id="KW-1185">Reference proteome</keyword>
<accession>A0A844Z6Y4</accession>
<dbReference type="Pfam" id="PF13229">
    <property type="entry name" value="Beta_helix"/>
    <property type="match status" value="1"/>
</dbReference>
<dbReference type="InterPro" id="IPR006626">
    <property type="entry name" value="PbH1"/>
</dbReference>
<dbReference type="RefSeq" id="WP_160613476.1">
    <property type="nucleotide sequence ID" value="NZ_JAUFQM010000001.1"/>
</dbReference>
<evidence type="ECO:0000256" key="1">
    <source>
        <dbReference type="SAM" id="SignalP"/>
    </source>
</evidence>
<feature type="domain" description="Right handed beta helix" evidence="2">
    <location>
        <begin position="92"/>
        <end position="217"/>
    </location>
</feature>
<evidence type="ECO:0000313" key="3">
    <source>
        <dbReference type="EMBL" id="MXO83092.1"/>
    </source>
</evidence>
<dbReference type="NCBIfam" id="TIGR03805">
    <property type="entry name" value="beta_helix_1"/>
    <property type="match status" value="1"/>
</dbReference>
<dbReference type="InterPro" id="IPR022441">
    <property type="entry name" value="Para_beta_helix_rpt-2"/>
</dbReference>
<dbReference type="SMART" id="SM00710">
    <property type="entry name" value="PbH1"/>
    <property type="match status" value="6"/>
</dbReference>
<dbReference type="InterPro" id="IPR039448">
    <property type="entry name" value="Beta_helix"/>
</dbReference>
<dbReference type="OrthoDB" id="338827at2"/>
<feature type="chain" id="PRO_5032524881" description="Right handed beta helix domain-containing protein" evidence="1">
    <location>
        <begin position="24"/>
        <end position="402"/>
    </location>
</feature>
<organism evidence="3 4">
    <name type="scientific">Pontixanthobacter aestiaquae</name>
    <dbReference type="NCBI Taxonomy" id="1509367"/>
    <lineage>
        <taxon>Bacteria</taxon>
        <taxon>Pseudomonadati</taxon>
        <taxon>Pseudomonadota</taxon>
        <taxon>Alphaproteobacteria</taxon>
        <taxon>Sphingomonadales</taxon>
        <taxon>Erythrobacteraceae</taxon>
        <taxon>Pontixanthobacter</taxon>
    </lineage>
</organism>
<gene>
    <name evidence="3" type="ORF">GRI35_06895</name>
</gene>
<dbReference type="Proteomes" id="UP000460290">
    <property type="component" value="Unassembled WGS sequence"/>
</dbReference>
<dbReference type="NCBIfam" id="TIGR03804">
    <property type="entry name" value="para_beta_helix"/>
    <property type="match status" value="1"/>
</dbReference>
<name>A0A844Z6Y4_9SPHN</name>
<keyword evidence="1" id="KW-0732">Signal</keyword>
<dbReference type="InterPro" id="IPR011050">
    <property type="entry name" value="Pectin_lyase_fold/virulence"/>
</dbReference>
<dbReference type="AlphaFoldDB" id="A0A844Z6Y4"/>
<dbReference type="InterPro" id="IPR022442">
    <property type="entry name" value="SO_2930-like_dom"/>
</dbReference>
<evidence type="ECO:0000313" key="4">
    <source>
        <dbReference type="Proteomes" id="UP000460290"/>
    </source>
</evidence>
<evidence type="ECO:0000259" key="2">
    <source>
        <dbReference type="Pfam" id="PF13229"/>
    </source>
</evidence>
<reference evidence="3 4" key="1">
    <citation type="submission" date="2019-12" db="EMBL/GenBank/DDBJ databases">
        <title>Genomic-based taxomic classification of the family Erythrobacteraceae.</title>
        <authorList>
            <person name="Xu L."/>
        </authorList>
    </citation>
    <scope>NUCLEOTIDE SEQUENCE [LARGE SCALE GENOMIC DNA]</scope>
    <source>
        <strain evidence="3 4">KCTC 42006</strain>
    </source>
</reference>
<protein>
    <recommendedName>
        <fullName evidence="2">Right handed beta helix domain-containing protein</fullName>
    </recommendedName>
</protein>
<comment type="caution">
    <text evidence="3">The sequence shown here is derived from an EMBL/GenBank/DDBJ whole genome shotgun (WGS) entry which is preliminary data.</text>
</comment>
<dbReference type="Gene3D" id="2.160.20.10">
    <property type="entry name" value="Single-stranded right-handed beta-helix, Pectin lyase-like"/>
    <property type="match status" value="1"/>
</dbReference>